<dbReference type="EMBL" id="OV725081">
    <property type="protein sequence ID" value="CAH1401396.1"/>
    <property type="molecule type" value="Genomic_DNA"/>
</dbReference>
<keyword evidence="9" id="KW-0807">Transducer</keyword>
<evidence type="ECO:0008006" key="13">
    <source>
        <dbReference type="Google" id="ProtNLM"/>
    </source>
</evidence>
<dbReference type="PANTHER" id="PTHR21137:SF35">
    <property type="entry name" value="ODORANT RECEPTOR 19A-RELATED"/>
    <property type="match status" value="1"/>
</dbReference>
<feature type="transmembrane region" description="Helical" evidence="10">
    <location>
        <begin position="294"/>
        <end position="316"/>
    </location>
</feature>
<evidence type="ECO:0000256" key="2">
    <source>
        <dbReference type="ARBA" id="ARBA00022475"/>
    </source>
</evidence>
<evidence type="ECO:0000256" key="3">
    <source>
        <dbReference type="ARBA" id="ARBA00022606"/>
    </source>
</evidence>
<dbReference type="PANTHER" id="PTHR21137">
    <property type="entry name" value="ODORANT RECEPTOR"/>
    <property type="match status" value="1"/>
</dbReference>
<keyword evidence="5" id="KW-0552">Olfaction</keyword>
<evidence type="ECO:0000313" key="11">
    <source>
        <dbReference type="EMBL" id="CAH1401396.1"/>
    </source>
</evidence>
<feature type="transmembrane region" description="Helical" evidence="10">
    <location>
        <begin position="199"/>
        <end position="217"/>
    </location>
</feature>
<organism evidence="11 12">
    <name type="scientific">Nezara viridula</name>
    <name type="common">Southern green stink bug</name>
    <name type="synonym">Cimex viridulus</name>
    <dbReference type="NCBI Taxonomy" id="85310"/>
    <lineage>
        <taxon>Eukaryota</taxon>
        <taxon>Metazoa</taxon>
        <taxon>Ecdysozoa</taxon>
        <taxon>Arthropoda</taxon>
        <taxon>Hexapoda</taxon>
        <taxon>Insecta</taxon>
        <taxon>Pterygota</taxon>
        <taxon>Neoptera</taxon>
        <taxon>Paraneoptera</taxon>
        <taxon>Hemiptera</taxon>
        <taxon>Heteroptera</taxon>
        <taxon>Panheteroptera</taxon>
        <taxon>Pentatomomorpha</taxon>
        <taxon>Pentatomoidea</taxon>
        <taxon>Pentatomidae</taxon>
        <taxon>Pentatominae</taxon>
        <taxon>Nezara</taxon>
    </lineage>
</organism>
<evidence type="ECO:0000256" key="1">
    <source>
        <dbReference type="ARBA" id="ARBA00004651"/>
    </source>
</evidence>
<comment type="subcellular location">
    <subcellularLocation>
        <location evidence="1">Cell membrane</location>
        <topology evidence="1">Multi-pass membrane protein</topology>
    </subcellularLocation>
</comment>
<keyword evidence="6 10" id="KW-1133">Transmembrane helix</keyword>
<feature type="transmembrane region" description="Helical" evidence="10">
    <location>
        <begin position="79"/>
        <end position="99"/>
    </location>
</feature>
<evidence type="ECO:0000256" key="4">
    <source>
        <dbReference type="ARBA" id="ARBA00022692"/>
    </source>
</evidence>
<evidence type="ECO:0000256" key="9">
    <source>
        <dbReference type="ARBA" id="ARBA00023224"/>
    </source>
</evidence>
<protein>
    <recommendedName>
        <fullName evidence="13">Odorant receptor</fullName>
    </recommendedName>
</protein>
<evidence type="ECO:0000256" key="5">
    <source>
        <dbReference type="ARBA" id="ARBA00022725"/>
    </source>
</evidence>
<dbReference type="Proteomes" id="UP001152798">
    <property type="component" value="Chromosome 5"/>
</dbReference>
<dbReference type="GO" id="GO:0005886">
    <property type="term" value="C:plasma membrane"/>
    <property type="evidence" value="ECO:0007669"/>
    <property type="project" value="UniProtKB-SubCell"/>
</dbReference>
<reference evidence="11" key="1">
    <citation type="submission" date="2022-01" db="EMBL/GenBank/DDBJ databases">
        <authorList>
            <person name="King R."/>
        </authorList>
    </citation>
    <scope>NUCLEOTIDE SEQUENCE</scope>
</reference>
<gene>
    <name evidence="11" type="ORF">NEZAVI_LOCUS10426</name>
</gene>
<evidence type="ECO:0000313" key="12">
    <source>
        <dbReference type="Proteomes" id="UP001152798"/>
    </source>
</evidence>
<dbReference type="Pfam" id="PF02949">
    <property type="entry name" value="7tm_6"/>
    <property type="match status" value="1"/>
</dbReference>
<dbReference type="InterPro" id="IPR004117">
    <property type="entry name" value="7tm6_olfct_rcpt"/>
</dbReference>
<dbReference type="GO" id="GO:0007165">
    <property type="term" value="P:signal transduction"/>
    <property type="evidence" value="ECO:0007669"/>
    <property type="project" value="UniProtKB-KW"/>
</dbReference>
<dbReference type="GO" id="GO:0005549">
    <property type="term" value="F:odorant binding"/>
    <property type="evidence" value="ECO:0007669"/>
    <property type="project" value="InterPro"/>
</dbReference>
<evidence type="ECO:0000256" key="10">
    <source>
        <dbReference type="SAM" id="Phobius"/>
    </source>
</evidence>
<evidence type="ECO:0000256" key="7">
    <source>
        <dbReference type="ARBA" id="ARBA00023136"/>
    </source>
</evidence>
<keyword evidence="2" id="KW-1003">Cell membrane</keyword>
<sequence length="324" mass="38011">MDEAKDFDFINSTYWKMFSYSHLNVFLDEHPSRDVSYWKLKRYVTYFFLFLYFPVWLVIEVSGMFLGRKGDLAQVAFDLSYVAHIVQLVIKMGYFLYHIKDIRSLCLRFERFHTSNHRPVFSRRLLGERGQFLRRLASTYYTVIYMNFLFWIITPLFIQPIIYGLTQAGFITATGPQNIIPKFFPVRYPFDETSTRNRIIIACMEFTVLSAGFTYFIPIDQFFVSVIVMVCSEIDVICKSLMASNELARELDRDYSLLLGSEDNRNRIDLKLFIEDHQRALRTTKKISEVMNPILGLVVGNCMVLLCTLALVITTVSSQKRKLY</sequence>
<keyword evidence="7 10" id="KW-0472">Membrane</keyword>
<keyword evidence="3" id="KW-0716">Sensory transduction</keyword>
<keyword evidence="12" id="KW-1185">Reference proteome</keyword>
<keyword evidence="8" id="KW-0675">Receptor</keyword>
<accession>A0A9P0MSB4</accession>
<proteinExistence type="predicted"/>
<feature type="transmembrane region" description="Helical" evidence="10">
    <location>
        <begin position="43"/>
        <end position="67"/>
    </location>
</feature>
<keyword evidence="4 10" id="KW-0812">Transmembrane</keyword>
<feature type="transmembrane region" description="Helical" evidence="10">
    <location>
        <begin position="139"/>
        <end position="158"/>
    </location>
</feature>
<dbReference type="GO" id="GO:0004984">
    <property type="term" value="F:olfactory receptor activity"/>
    <property type="evidence" value="ECO:0007669"/>
    <property type="project" value="InterPro"/>
</dbReference>
<evidence type="ECO:0000256" key="6">
    <source>
        <dbReference type="ARBA" id="ARBA00022989"/>
    </source>
</evidence>
<name>A0A9P0MSB4_NEZVI</name>
<dbReference type="AlphaFoldDB" id="A0A9P0MSB4"/>
<dbReference type="OrthoDB" id="8185860at2759"/>
<evidence type="ECO:0000256" key="8">
    <source>
        <dbReference type="ARBA" id="ARBA00023170"/>
    </source>
</evidence>